<feature type="domain" description="VASt" evidence="4">
    <location>
        <begin position="122"/>
        <end position="282"/>
    </location>
</feature>
<dbReference type="AlphaFoldDB" id="A0A812WBF9"/>
<evidence type="ECO:0000256" key="2">
    <source>
        <dbReference type="ARBA" id="ARBA00023136"/>
    </source>
</evidence>
<evidence type="ECO:0000256" key="3">
    <source>
        <dbReference type="SAM" id="MobiDB-lite"/>
    </source>
</evidence>
<dbReference type="Pfam" id="PF16016">
    <property type="entry name" value="VASt"/>
    <property type="match status" value="1"/>
</dbReference>
<comment type="subcellular location">
    <subcellularLocation>
        <location evidence="1">Membrane</location>
    </subcellularLocation>
</comment>
<organism evidence="5 6">
    <name type="scientific">Symbiodinium pilosum</name>
    <name type="common">Dinoflagellate</name>
    <dbReference type="NCBI Taxonomy" id="2952"/>
    <lineage>
        <taxon>Eukaryota</taxon>
        <taxon>Sar</taxon>
        <taxon>Alveolata</taxon>
        <taxon>Dinophyceae</taxon>
        <taxon>Suessiales</taxon>
        <taxon>Symbiodiniaceae</taxon>
        <taxon>Symbiodinium</taxon>
    </lineage>
</organism>
<dbReference type="InterPro" id="IPR031968">
    <property type="entry name" value="VASt"/>
</dbReference>
<dbReference type="PROSITE" id="PS51778">
    <property type="entry name" value="VAST"/>
    <property type="match status" value="1"/>
</dbReference>
<dbReference type="Proteomes" id="UP000649617">
    <property type="component" value="Unassembled WGS sequence"/>
</dbReference>
<sequence>MLLSDAGFSLQSHATSQGFFGSSERATELMPWSDVQRVSVSDPNATPSQSSKPTRQSNNLFEAELQLSKPPGRLRLQFGAAGPAQVLQQLWQQSSQGVSPPLPGMDVLLEELGITKGSPPCPTRSLYAASLPDGATIEKVRQMFSTNGPSNPILRLHAKMGAQNMVERDWEPLAGGLVKCLHFVQPLKPQPMAPEKTRVSLVYFLCPTQGSQVVLQKVTRALDIPYANSFRVHHEHIFSEATAETKPQVTVDLALGINWVDRCFVKQIIESSTRRETLESMQDFMECMNETLLV</sequence>
<keyword evidence="6" id="KW-1185">Reference proteome</keyword>
<feature type="region of interest" description="Disordered" evidence="3">
    <location>
        <begin position="38"/>
        <end position="58"/>
    </location>
</feature>
<dbReference type="EMBL" id="CAJNIZ010043987">
    <property type="protein sequence ID" value="CAE7674784.1"/>
    <property type="molecule type" value="Genomic_DNA"/>
</dbReference>
<evidence type="ECO:0000259" key="4">
    <source>
        <dbReference type="PROSITE" id="PS51778"/>
    </source>
</evidence>
<evidence type="ECO:0000256" key="1">
    <source>
        <dbReference type="ARBA" id="ARBA00004370"/>
    </source>
</evidence>
<gene>
    <name evidence="5" type="primary">U2SURP</name>
    <name evidence="5" type="ORF">SPIL2461_LOCUS18682</name>
</gene>
<dbReference type="GO" id="GO:0016020">
    <property type="term" value="C:membrane"/>
    <property type="evidence" value="ECO:0007669"/>
    <property type="project" value="UniProtKB-SubCell"/>
</dbReference>
<comment type="caution">
    <text evidence="5">The sequence shown here is derived from an EMBL/GenBank/DDBJ whole genome shotgun (WGS) entry which is preliminary data.</text>
</comment>
<reference evidence="5" key="1">
    <citation type="submission" date="2021-02" db="EMBL/GenBank/DDBJ databases">
        <authorList>
            <person name="Dougan E. K."/>
            <person name="Rhodes N."/>
            <person name="Thang M."/>
            <person name="Chan C."/>
        </authorList>
    </citation>
    <scope>NUCLEOTIDE SEQUENCE</scope>
</reference>
<evidence type="ECO:0000313" key="6">
    <source>
        <dbReference type="Proteomes" id="UP000649617"/>
    </source>
</evidence>
<evidence type="ECO:0000313" key="5">
    <source>
        <dbReference type="EMBL" id="CAE7674784.1"/>
    </source>
</evidence>
<proteinExistence type="predicted"/>
<accession>A0A812WBF9</accession>
<protein>
    <submittedName>
        <fullName evidence="5">U2SURP protein</fullName>
    </submittedName>
</protein>
<dbReference type="OrthoDB" id="433031at2759"/>
<keyword evidence="2" id="KW-0472">Membrane</keyword>
<name>A0A812WBF9_SYMPI</name>